<dbReference type="OrthoDB" id="300423at2157"/>
<proteinExistence type="predicted"/>
<evidence type="ECO:0000313" key="3">
    <source>
        <dbReference type="Proteomes" id="UP000053157"/>
    </source>
</evidence>
<feature type="compositionally biased region" description="Basic and acidic residues" evidence="1">
    <location>
        <begin position="96"/>
        <end position="108"/>
    </location>
</feature>
<evidence type="ECO:0000256" key="1">
    <source>
        <dbReference type="SAM" id="MobiDB-lite"/>
    </source>
</evidence>
<accession>A0A0W1SKG7</accession>
<dbReference type="InterPro" id="IPR058276">
    <property type="entry name" value="DUF7970"/>
</dbReference>
<reference evidence="2 3" key="1">
    <citation type="submission" date="2015-12" db="EMBL/GenBank/DDBJ databases">
        <title>Haloferax profundi sp. nov. isolated from the Discovery deep brine-seawater interface in the Red Sea.</title>
        <authorList>
            <person name="Zhang G."/>
            <person name="Stingl U."/>
            <person name="Rashid M."/>
        </authorList>
    </citation>
    <scope>NUCLEOTIDE SEQUENCE [LARGE SCALE GENOMIC DNA]</scope>
    <source>
        <strain evidence="2 3">SB29</strain>
    </source>
</reference>
<feature type="compositionally biased region" description="Basic and acidic residues" evidence="1">
    <location>
        <begin position="34"/>
        <end position="55"/>
    </location>
</feature>
<evidence type="ECO:0000313" key="2">
    <source>
        <dbReference type="EMBL" id="KTG26673.1"/>
    </source>
</evidence>
<keyword evidence="3" id="KW-1185">Reference proteome</keyword>
<organism evidence="2 3">
    <name type="scientific">Haloferax profundi</name>
    <dbReference type="NCBI Taxonomy" id="1544718"/>
    <lineage>
        <taxon>Archaea</taxon>
        <taxon>Methanobacteriati</taxon>
        <taxon>Methanobacteriota</taxon>
        <taxon>Stenosarchaea group</taxon>
        <taxon>Halobacteria</taxon>
        <taxon>Halobacteriales</taxon>
        <taxon>Haloferacaceae</taxon>
        <taxon>Haloferax</taxon>
    </lineage>
</organism>
<gene>
    <name evidence="2" type="ORF">AUR66_15945</name>
</gene>
<feature type="region of interest" description="Disordered" evidence="1">
    <location>
        <begin position="1"/>
        <end position="149"/>
    </location>
</feature>
<feature type="compositionally biased region" description="Low complexity" evidence="1">
    <location>
        <begin position="56"/>
        <end position="82"/>
    </location>
</feature>
<protein>
    <submittedName>
        <fullName evidence="2">Uncharacterized protein</fullName>
    </submittedName>
</protein>
<feature type="compositionally biased region" description="Acidic residues" evidence="1">
    <location>
        <begin position="18"/>
        <end position="33"/>
    </location>
</feature>
<comment type="caution">
    <text evidence="2">The sequence shown here is derived from an EMBL/GenBank/DDBJ whole genome shotgun (WGS) entry which is preliminary data.</text>
</comment>
<dbReference type="Proteomes" id="UP000053157">
    <property type="component" value="Unassembled WGS sequence"/>
</dbReference>
<dbReference type="Pfam" id="PF25925">
    <property type="entry name" value="DUF7970"/>
    <property type="match status" value="1"/>
</dbReference>
<dbReference type="EMBL" id="LOPV01000219">
    <property type="protein sequence ID" value="KTG26673.1"/>
    <property type="molecule type" value="Genomic_DNA"/>
</dbReference>
<dbReference type="RefSeq" id="WP_058572482.1">
    <property type="nucleotide sequence ID" value="NZ_LOPV01000219.1"/>
</dbReference>
<dbReference type="AlphaFoldDB" id="A0A0W1SKG7"/>
<name>A0A0W1SKG7_9EURY</name>
<sequence length="213" mass="22870">MPKENRFAGLGEAMESTPGDEEDEFVEAEDTEEAEHGTEETETGHGAEETEHETEGASTAEAASTTETASTSETTAGDTDATPPEGGVAESTATTDDDRSTGSDRTTVDSDAGSDEEDGSASEGSQAEEKQVESVDEDGGPAFEFEATTAKSIYVRTETLDQMDDAEFEVESRLRREHDIRDLTGREFHDALVRIAATYPDEIADAIVRTRDE</sequence>